<evidence type="ECO:0000256" key="3">
    <source>
        <dbReference type="ARBA" id="ARBA00022801"/>
    </source>
</evidence>
<dbReference type="Gene3D" id="2.40.10.10">
    <property type="entry name" value="Trypsin-like serine proteases"/>
    <property type="match status" value="2"/>
</dbReference>
<name>A0A1I2T2F3_9FIRM</name>
<gene>
    <name evidence="6" type="ORF">SAMN05660649_02094</name>
</gene>
<evidence type="ECO:0000256" key="5">
    <source>
        <dbReference type="SAM" id="Phobius"/>
    </source>
</evidence>
<dbReference type="GO" id="GO:0004252">
    <property type="term" value="F:serine-type endopeptidase activity"/>
    <property type="evidence" value="ECO:0007669"/>
    <property type="project" value="InterPro"/>
</dbReference>
<keyword evidence="7" id="KW-1185">Reference proteome</keyword>
<dbReference type="AlphaFoldDB" id="A0A1I2T2F3"/>
<evidence type="ECO:0000256" key="2">
    <source>
        <dbReference type="ARBA" id="ARBA00022670"/>
    </source>
</evidence>
<keyword evidence="3" id="KW-0378">Hydrolase</keyword>
<dbReference type="PANTHER" id="PTHR43343">
    <property type="entry name" value="PEPTIDASE S12"/>
    <property type="match status" value="1"/>
</dbReference>
<keyword evidence="5" id="KW-1133">Transmembrane helix</keyword>
<dbReference type="InterPro" id="IPR009003">
    <property type="entry name" value="Peptidase_S1_PA"/>
</dbReference>
<dbReference type="InterPro" id="IPR051201">
    <property type="entry name" value="Chloro_Bact_Ser_Proteases"/>
</dbReference>
<evidence type="ECO:0000313" key="7">
    <source>
        <dbReference type="Proteomes" id="UP000199337"/>
    </source>
</evidence>
<dbReference type="InterPro" id="IPR001940">
    <property type="entry name" value="Peptidase_S1C"/>
</dbReference>
<evidence type="ECO:0000256" key="4">
    <source>
        <dbReference type="SAM" id="MobiDB-lite"/>
    </source>
</evidence>
<keyword evidence="5" id="KW-0812">Transmembrane</keyword>
<dbReference type="STRING" id="341036.SAMN05660649_02094"/>
<dbReference type="InterPro" id="IPR043504">
    <property type="entry name" value="Peptidase_S1_PA_chymotrypsin"/>
</dbReference>
<organism evidence="6 7">
    <name type="scientific">Desulfotruncus arcticus DSM 17038</name>
    <dbReference type="NCBI Taxonomy" id="1121424"/>
    <lineage>
        <taxon>Bacteria</taxon>
        <taxon>Bacillati</taxon>
        <taxon>Bacillota</taxon>
        <taxon>Clostridia</taxon>
        <taxon>Eubacteriales</taxon>
        <taxon>Desulfallaceae</taxon>
        <taxon>Desulfotruncus</taxon>
    </lineage>
</organism>
<reference evidence="7" key="1">
    <citation type="submission" date="2016-10" db="EMBL/GenBank/DDBJ databases">
        <authorList>
            <person name="Varghese N."/>
            <person name="Submissions S."/>
        </authorList>
    </citation>
    <scope>NUCLEOTIDE SEQUENCE [LARGE SCALE GENOMIC DNA]</scope>
    <source>
        <strain evidence="7">DSM 17038</strain>
    </source>
</reference>
<keyword evidence="5" id="KW-0472">Membrane</keyword>
<keyword evidence="2" id="KW-0645">Protease</keyword>
<dbReference type="PRINTS" id="PR00834">
    <property type="entry name" value="PROTEASES2C"/>
</dbReference>
<proteinExistence type="inferred from homology"/>
<feature type="compositionally biased region" description="Basic and acidic residues" evidence="4">
    <location>
        <begin position="1"/>
        <end position="10"/>
    </location>
</feature>
<evidence type="ECO:0000313" key="6">
    <source>
        <dbReference type="EMBL" id="SFG58329.1"/>
    </source>
</evidence>
<dbReference type="PANTHER" id="PTHR43343:SF3">
    <property type="entry name" value="PROTEASE DO-LIKE 8, CHLOROPLASTIC"/>
    <property type="match status" value="1"/>
</dbReference>
<feature type="region of interest" description="Disordered" evidence="4">
    <location>
        <begin position="1"/>
        <end position="49"/>
    </location>
</feature>
<dbReference type="Proteomes" id="UP000199337">
    <property type="component" value="Unassembled WGS sequence"/>
</dbReference>
<accession>A0A1I2T2F3</accession>
<dbReference type="GO" id="GO:0006508">
    <property type="term" value="P:proteolysis"/>
    <property type="evidence" value="ECO:0007669"/>
    <property type="project" value="UniProtKB-KW"/>
</dbReference>
<dbReference type="SUPFAM" id="SSF50494">
    <property type="entry name" value="Trypsin-like serine proteases"/>
    <property type="match status" value="1"/>
</dbReference>
<comment type="similarity">
    <text evidence="1">Belongs to the peptidase S1C family.</text>
</comment>
<sequence>MRDDGKHEKNQIAGTGDRGECPGKPGKKREQGQHGAGYDEQNNAGFYKEKNDEYLDDYDEYLEEGYEDDRGKDYPDVYDLAYLKNQEEYAEHDGSANKRPPKSTLLRFIALVTVLAFLGVALAASWPVLQFPLAELVGRSIQLQKDIDTRRLQAAVVQIDVVSRRQGSTIAVESKSGTGFNIRPEGLIVTNHHVINEALNMTITFPGGKIYRAESWASEPEFDLAIIKLQAENLPVVPVNAGAIPSVGDRIRMVGNPLGLNNVVVEGKIDRYVRVRDNPEPVFSIDAPVYPGNSGSPVFDKNGEVVGVVFARYQREVDDKEKICGLAVPIKELLAVSNLK</sequence>
<dbReference type="Pfam" id="PF13365">
    <property type="entry name" value="Trypsin_2"/>
    <property type="match status" value="1"/>
</dbReference>
<dbReference type="EMBL" id="FOOX01000006">
    <property type="protein sequence ID" value="SFG58329.1"/>
    <property type="molecule type" value="Genomic_DNA"/>
</dbReference>
<protein>
    <submittedName>
        <fullName evidence="6">Trypsin-like peptidase domain-containing protein</fullName>
    </submittedName>
</protein>
<feature type="transmembrane region" description="Helical" evidence="5">
    <location>
        <begin position="108"/>
        <end position="129"/>
    </location>
</feature>
<dbReference type="OrthoDB" id="9766361at2"/>
<evidence type="ECO:0000256" key="1">
    <source>
        <dbReference type="ARBA" id="ARBA00010541"/>
    </source>
</evidence>
<dbReference type="RefSeq" id="WP_092471315.1">
    <property type="nucleotide sequence ID" value="NZ_FOOX01000006.1"/>
</dbReference>